<name>A0ABY9RR50_9ACTN</name>
<keyword evidence="1" id="KW-0812">Transmembrane</keyword>
<dbReference type="Pfam" id="PF11292">
    <property type="entry name" value="DUF3093"/>
    <property type="match status" value="1"/>
</dbReference>
<evidence type="ECO:0000313" key="3">
    <source>
        <dbReference type="Proteomes" id="UP001250858"/>
    </source>
</evidence>
<evidence type="ECO:0000313" key="2">
    <source>
        <dbReference type="EMBL" id="WMX44665.1"/>
    </source>
</evidence>
<dbReference type="RefSeq" id="WP_309548144.1">
    <property type="nucleotide sequence ID" value="NZ_CP133762.1"/>
</dbReference>
<keyword evidence="1" id="KW-1133">Transmembrane helix</keyword>
<accession>A0ABY9RR50</accession>
<sequence length="161" mass="16681">MQQSSVPPTAPAFDERLTAPRSWWLIAGLLGLSGALVMFPLGTVPTLGGLITAAALAAVGVSSYGSARVRVVAGSLVAGDARIPASALGAPEVLDAEEARAWRTYKADPRAFMLMRSYVPTAVRIEVTDPEDPTPYVYVSTRDPEGLAAALEAARNGASAA</sequence>
<proteinExistence type="predicted"/>
<evidence type="ECO:0000256" key="1">
    <source>
        <dbReference type="SAM" id="Phobius"/>
    </source>
</evidence>
<protein>
    <submittedName>
        <fullName evidence="2">DUF3093 domain-containing protein</fullName>
    </submittedName>
</protein>
<gene>
    <name evidence="2" type="ORF">RGF97_07030</name>
</gene>
<keyword evidence="3" id="KW-1185">Reference proteome</keyword>
<reference evidence="2 3" key="1">
    <citation type="submission" date="2023-09" db="EMBL/GenBank/DDBJ databases">
        <title>Complete genome of Streptomyces roseicoloratus T14.</title>
        <authorList>
            <person name="Bashizi T."/>
            <person name="Kim M.-J."/>
            <person name="Lee G."/>
            <person name="Tagele S.B."/>
            <person name="Shin J.-H."/>
        </authorList>
    </citation>
    <scope>NUCLEOTIDE SEQUENCE [LARGE SCALE GENOMIC DNA]</scope>
    <source>
        <strain evidence="2 3">T14</strain>
    </source>
</reference>
<organism evidence="2 3">
    <name type="scientific">Streptomyces roseicoloratus</name>
    <dbReference type="NCBI Taxonomy" id="2508722"/>
    <lineage>
        <taxon>Bacteria</taxon>
        <taxon>Bacillati</taxon>
        <taxon>Actinomycetota</taxon>
        <taxon>Actinomycetes</taxon>
        <taxon>Kitasatosporales</taxon>
        <taxon>Streptomycetaceae</taxon>
        <taxon>Streptomyces</taxon>
    </lineage>
</organism>
<feature type="transmembrane region" description="Helical" evidence="1">
    <location>
        <begin position="47"/>
        <end position="67"/>
    </location>
</feature>
<feature type="transmembrane region" description="Helical" evidence="1">
    <location>
        <begin position="23"/>
        <end position="41"/>
    </location>
</feature>
<dbReference type="Proteomes" id="UP001250858">
    <property type="component" value="Chromosome"/>
</dbReference>
<dbReference type="InterPro" id="IPR021443">
    <property type="entry name" value="DUF3093"/>
</dbReference>
<keyword evidence="1" id="KW-0472">Membrane</keyword>
<dbReference type="EMBL" id="CP133762">
    <property type="protein sequence ID" value="WMX44665.1"/>
    <property type="molecule type" value="Genomic_DNA"/>
</dbReference>